<dbReference type="SUPFAM" id="SSF81502">
    <property type="entry name" value="ISP transmembrane anchor"/>
    <property type="match status" value="1"/>
</dbReference>
<evidence type="ECO:0000256" key="9">
    <source>
        <dbReference type="ARBA" id="ARBA00023004"/>
    </source>
</evidence>
<dbReference type="NCBIfam" id="TIGR01416">
    <property type="entry name" value="Rieske_proteo"/>
    <property type="match status" value="1"/>
</dbReference>
<dbReference type="PANTHER" id="PTHR10134">
    <property type="entry name" value="CYTOCHROME B-C1 COMPLEX SUBUNIT RIESKE, MITOCHONDRIAL"/>
    <property type="match status" value="1"/>
</dbReference>
<keyword evidence="12" id="KW-1015">Disulfide bond</keyword>
<dbReference type="InterPro" id="IPR037008">
    <property type="entry name" value="bc1_Rieske_TM_sf"/>
</dbReference>
<dbReference type="GO" id="GO:0003676">
    <property type="term" value="F:nucleic acid binding"/>
    <property type="evidence" value="ECO:0007669"/>
    <property type="project" value="InterPro"/>
</dbReference>
<dbReference type="InterPro" id="IPR011047">
    <property type="entry name" value="Quinoprotein_ADH-like_sf"/>
</dbReference>
<evidence type="ECO:0000256" key="14">
    <source>
        <dbReference type="ARBA" id="ARBA00072517"/>
    </source>
</evidence>
<evidence type="ECO:0000313" key="17">
    <source>
        <dbReference type="EMBL" id="CAI4211372.1"/>
    </source>
</evidence>
<dbReference type="InterPro" id="IPR005805">
    <property type="entry name" value="Rieske_Fe-S_prot_C"/>
</dbReference>
<dbReference type="AlphaFoldDB" id="A0A9P1M5U1"/>
<keyword evidence="5" id="KW-0812">Transmembrane</keyword>
<evidence type="ECO:0000256" key="13">
    <source>
        <dbReference type="ARBA" id="ARBA00034078"/>
    </source>
</evidence>
<feature type="region of interest" description="Disordered" evidence="15">
    <location>
        <begin position="544"/>
        <end position="566"/>
    </location>
</feature>
<organism evidence="17 18">
    <name type="scientific">Parascedosporium putredinis</name>
    <dbReference type="NCBI Taxonomy" id="1442378"/>
    <lineage>
        <taxon>Eukaryota</taxon>
        <taxon>Fungi</taxon>
        <taxon>Dikarya</taxon>
        <taxon>Ascomycota</taxon>
        <taxon>Pezizomycotina</taxon>
        <taxon>Sordariomycetes</taxon>
        <taxon>Hypocreomycetidae</taxon>
        <taxon>Microascales</taxon>
        <taxon>Microascaceae</taxon>
        <taxon>Parascedosporium</taxon>
    </lineage>
</organism>
<evidence type="ECO:0000256" key="8">
    <source>
        <dbReference type="ARBA" id="ARBA00022989"/>
    </source>
</evidence>
<evidence type="ECO:0000256" key="3">
    <source>
        <dbReference type="ARBA" id="ARBA00010651"/>
    </source>
</evidence>
<dbReference type="OrthoDB" id="1637982at2759"/>
<keyword evidence="7" id="KW-0479">Metal-binding</keyword>
<dbReference type="Gene3D" id="2.102.10.10">
    <property type="entry name" value="Rieske [2Fe-2S] iron-sulphur domain"/>
    <property type="match status" value="1"/>
</dbReference>
<dbReference type="Pfam" id="PF02921">
    <property type="entry name" value="UCR_TM"/>
    <property type="match status" value="1"/>
</dbReference>
<dbReference type="CDD" id="cd03470">
    <property type="entry name" value="Rieske_cytochrome_bc1"/>
    <property type="match status" value="1"/>
</dbReference>
<evidence type="ECO:0000259" key="16">
    <source>
        <dbReference type="PROSITE" id="PS51296"/>
    </source>
</evidence>
<keyword evidence="10" id="KW-0411">Iron-sulfur</keyword>
<dbReference type="GO" id="GO:0046872">
    <property type="term" value="F:metal ion binding"/>
    <property type="evidence" value="ECO:0007669"/>
    <property type="project" value="UniProtKB-KW"/>
</dbReference>
<keyword evidence="9" id="KW-0408">Iron</keyword>
<evidence type="ECO:0000256" key="11">
    <source>
        <dbReference type="ARBA" id="ARBA00023136"/>
    </source>
</evidence>
<dbReference type="GO" id="GO:0005634">
    <property type="term" value="C:nucleus"/>
    <property type="evidence" value="ECO:0007669"/>
    <property type="project" value="InterPro"/>
</dbReference>
<dbReference type="SUPFAM" id="SSF50022">
    <property type="entry name" value="ISP domain"/>
    <property type="match status" value="1"/>
</dbReference>
<dbReference type="Pfam" id="PF00355">
    <property type="entry name" value="Rieske"/>
    <property type="match status" value="1"/>
</dbReference>
<dbReference type="Gene3D" id="2.130.10.10">
    <property type="entry name" value="YVTN repeat-like/Quinoprotein amine dehydrogenase"/>
    <property type="match status" value="2"/>
</dbReference>
<evidence type="ECO:0000256" key="12">
    <source>
        <dbReference type="ARBA" id="ARBA00023157"/>
    </source>
</evidence>
<dbReference type="Gene3D" id="1.10.150.910">
    <property type="match status" value="1"/>
</dbReference>
<dbReference type="PROSITE" id="PS51296">
    <property type="entry name" value="RIESKE"/>
    <property type="match status" value="1"/>
</dbReference>
<comment type="similarity">
    <text evidence="2">Belongs to the DDB1 family.</text>
</comment>
<evidence type="ECO:0000256" key="5">
    <source>
        <dbReference type="ARBA" id="ARBA00022692"/>
    </source>
</evidence>
<dbReference type="Proteomes" id="UP000838763">
    <property type="component" value="Unassembled WGS sequence"/>
</dbReference>
<dbReference type="GO" id="GO:0051537">
    <property type="term" value="F:2 iron, 2 sulfur cluster binding"/>
    <property type="evidence" value="ECO:0007669"/>
    <property type="project" value="UniProtKB-KW"/>
</dbReference>
<evidence type="ECO:0000313" key="18">
    <source>
        <dbReference type="Proteomes" id="UP000838763"/>
    </source>
</evidence>
<comment type="similarity">
    <text evidence="3">Belongs to the Rieske iron-sulfur protein family.</text>
</comment>
<evidence type="ECO:0000256" key="10">
    <source>
        <dbReference type="ARBA" id="ARBA00023014"/>
    </source>
</evidence>
<dbReference type="InterPro" id="IPR014349">
    <property type="entry name" value="Rieske_Fe-S_prot"/>
</dbReference>
<feature type="domain" description="Rieske" evidence="16">
    <location>
        <begin position="669"/>
        <end position="764"/>
    </location>
</feature>
<comment type="subcellular location">
    <subcellularLocation>
        <location evidence="1">Membrane</location>
        <topology evidence="1">Single-pass membrane protein</topology>
    </subcellularLocation>
</comment>
<dbReference type="InterPro" id="IPR006317">
    <property type="entry name" value="Ubiquinol_cyt_c_Rdtase_Fe-S-su"/>
</dbReference>
<keyword evidence="6" id="KW-0001">2Fe-2S</keyword>
<evidence type="ECO:0000256" key="2">
    <source>
        <dbReference type="ARBA" id="ARBA00007453"/>
    </source>
</evidence>
<keyword evidence="11" id="KW-0472">Membrane</keyword>
<evidence type="ECO:0000256" key="4">
    <source>
        <dbReference type="ARBA" id="ARBA00014577"/>
    </source>
</evidence>
<keyword evidence="18" id="KW-1185">Reference proteome</keyword>
<keyword evidence="8" id="KW-1133">Transmembrane helix</keyword>
<dbReference type="Pfam" id="PF23726">
    <property type="entry name" value="Beta-prop_RSE1_2nd"/>
    <property type="match status" value="1"/>
</dbReference>
<dbReference type="SUPFAM" id="SSF50998">
    <property type="entry name" value="Quinoprotein alcohol dehydrogenase-like"/>
    <property type="match status" value="1"/>
</dbReference>
<dbReference type="Pfam" id="PF03178">
    <property type="entry name" value="CPSF_A"/>
    <property type="match status" value="1"/>
</dbReference>
<dbReference type="PRINTS" id="PR00162">
    <property type="entry name" value="RIESKE"/>
</dbReference>
<sequence>MPRTEDSASVPRDAVLLQIHPPNVSGPTLLVAMEDGHVVTFNVSRKDFSLSGRKSVILGTRQARLHVLPDPGGFYNVFATTENASLIHSSEGRLVYSATTAEDAVHVVPFDAEAYPDSIVIATSSHLRLSQLDTERRTQINAFPLGETVRRLAYSPTLKLFGLGCLVRQLNSDPPEEIVQTRVCLVDEVMFELLGEPYLLPTPDGHEIPECIIRAELPDSNGELVERFIVGTSISADPTTGNPPAYGGQILILGVDSDRKLFKVSSKLLHGACKCLGVLGDHVVAGLSSSIIVYKYTEESSTSAQLQALVAYRSSTYPIDISIHGNIIGVADVMKSLTLLDFEPGSAQLPPVLRPRARHNRSAWATAVCHIESDAWLESDSSGNLMVLTQGTDSNFEPARPTLEVSSALNLGEQVNRIRPLNVVTSQNAPIAPKAFLGTADGGLYLFGTVSETHLDLLTTFQSRLTTFVESPGGTNFMQWRTTDKLPIEHTGPWRFIDGGFLEHFLDMSEATQELVSRNSIHPVILTARDGDFDERISCLPPGHDKAVGSRVRPRTSADHLGNRPDSAPSAYGYQATFKGTSKGSKIPDFGSYMSDKAPATNKIFSYFMVGGLGAITAAGAKSTVEEFLKNMSASADVLAMAKVEVDLNAIPEGKNVIIKWRGKPVFIRHRTEGEIAEANKVNITSLRDPENDADRVKKPEWLVMLGVCTHLGCVPIGEAGDYGGWFCPCHGSHYDISGRIRKGPAPLNLEIPEYEFPEDGKLIIG</sequence>
<proteinExistence type="inferred from homology"/>
<comment type="caution">
    <text evidence="17">The sequence shown here is derived from an EMBL/GenBank/DDBJ whole genome shotgun (WGS) entry which is preliminary data.</text>
</comment>
<dbReference type="InterPro" id="IPR004871">
    <property type="entry name" value="RSE1/DDB1/CPSF1_C"/>
</dbReference>
<name>A0A9P1M5U1_9PEZI</name>
<gene>
    <name evidence="17" type="ORF">PPNO1_LOCUS1167</name>
</gene>
<dbReference type="EMBL" id="CALLCH030000001">
    <property type="protein sequence ID" value="CAI4211372.1"/>
    <property type="molecule type" value="Genomic_DNA"/>
</dbReference>
<evidence type="ECO:0000256" key="15">
    <source>
        <dbReference type="SAM" id="MobiDB-lite"/>
    </source>
</evidence>
<dbReference type="GO" id="GO:0008121">
    <property type="term" value="F:quinol-cytochrome-c reductase activity"/>
    <property type="evidence" value="ECO:0007669"/>
    <property type="project" value="InterPro"/>
</dbReference>
<dbReference type="InterPro" id="IPR058543">
    <property type="entry name" value="Beta-prop_RSE1/DDB1/CPSF1_2nd"/>
</dbReference>
<evidence type="ECO:0000256" key="7">
    <source>
        <dbReference type="ARBA" id="ARBA00022723"/>
    </source>
</evidence>
<dbReference type="GO" id="GO:0016020">
    <property type="term" value="C:membrane"/>
    <property type="evidence" value="ECO:0007669"/>
    <property type="project" value="UniProtKB-SubCell"/>
</dbReference>
<dbReference type="Gene3D" id="1.20.5.270">
    <property type="entry name" value="Ubiquinol cytochrome reductase, transmembrane domain"/>
    <property type="match status" value="1"/>
</dbReference>
<protein>
    <recommendedName>
        <fullName evidence="14">Cytochrome b-c1 complex subunit Rieske, mitochondrial</fullName>
    </recommendedName>
    <alternativeName>
        <fullName evidence="4">DNA damage-binding protein 1</fullName>
    </alternativeName>
</protein>
<dbReference type="InterPro" id="IPR036922">
    <property type="entry name" value="Rieske_2Fe-2S_sf"/>
</dbReference>
<dbReference type="FunFam" id="2.102.10.10:FF:000001">
    <property type="entry name" value="Cytochrome b-c1 complex subunit Rieske, mitochondrial"/>
    <property type="match status" value="1"/>
</dbReference>
<dbReference type="InterPro" id="IPR004192">
    <property type="entry name" value="Rieske_TM"/>
</dbReference>
<evidence type="ECO:0000256" key="1">
    <source>
        <dbReference type="ARBA" id="ARBA00004167"/>
    </source>
</evidence>
<dbReference type="InterPro" id="IPR015943">
    <property type="entry name" value="WD40/YVTN_repeat-like_dom_sf"/>
</dbReference>
<dbReference type="InterPro" id="IPR017941">
    <property type="entry name" value="Rieske_2Fe-2S"/>
</dbReference>
<evidence type="ECO:0000256" key="6">
    <source>
        <dbReference type="ARBA" id="ARBA00022714"/>
    </source>
</evidence>
<reference evidence="17" key="1">
    <citation type="submission" date="2022-11" db="EMBL/GenBank/DDBJ databases">
        <authorList>
            <person name="Scott C."/>
            <person name="Bruce N."/>
        </authorList>
    </citation>
    <scope>NUCLEOTIDE SEQUENCE</scope>
</reference>
<comment type="cofactor">
    <cofactor evidence="13">
        <name>[2Fe-2S] cluster</name>
        <dbReference type="ChEBI" id="CHEBI:190135"/>
    </cofactor>
</comment>
<accession>A0A9P1M5U1</accession>